<dbReference type="GO" id="GO:0006508">
    <property type="term" value="P:proteolysis"/>
    <property type="evidence" value="ECO:0007669"/>
    <property type="project" value="UniProtKB-KW"/>
</dbReference>
<dbReference type="PROSITE" id="PS50249">
    <property type="entry name" value="MPN"/>
    <property type="match status" value="1"/>
</dbReference>
<organism evidence="8 9">
    <name type="scientific">Ligilactobacillus murinus DSM 20452 = NBRC 14221</name>
    <dbReference type="NCBI Taxonomy" id="1423772"/>
    <lineage>
        <taxon>Bacteria</taxon>
        <taxon>Bacillati</taxon>
        <taxon>Bacillota</taxon>
        <taxon>Bacilli</taxon>
        <taxon>Lactobacillales</taxon>
        <taxon>Lactobacillaceae</taxon>
        <taxon>Ligilactobacillus</taxon>
    </lineage>
</organism>
<dbReference type="PROSITE" id="PS01302">
    <property type="entry name" value="UPF0758"/>
    <property type="match status" value="1"/>
</dbReference>
<dbReference type="AlphaFoldDB" id="A0A0R2AW89"/>
<evidence type="ECO:0000313" key="9">
    <source>
        <dbReference type="Proteomes" id="UP000051612"/>
    </source>
</evidence>
<accession>A0A0R2AW89</accession>
<evidence type="ECO:0000256" key="2">
    <source>
        <dbReference type="ARBA" id="ARBA00022670"/>
    </source>
</evidence>
<dbReference type="InterPro" id="IPR025657">
    <property type="entry name" value="RadC_JAB"/>
</dbReference>
<dbReference type="SUPFAM" id="SSF102712">
    <property type="entry name" value="JAB1/MPN domain"/>
    <property type="match status" value="1"/>
</dbReference>
<comment type="caution">
    <text evidence="8">The sequence shown here is derived from an EMBL/GenBank/DDBJ whole genome shotgun (WGS) entry which is preliminary data.</text>
</comment>
<protein>
    <recommendedName>
        <fullName evidence="7">MPN domain-containing protein</fullName>
    </recommendedName>
</protein>
<dbReference type="Gene3D" id="3.40.140.10">
    <property type="entry name" value="Cytidine Deaminase, domain 2"/>
    <property type="match status" value="1"/>
</dbReference>
<dbReference type="InterPro" id="IPR001405">
    <property type="entry name" value="UPF0758"/>
</dbReference>
<dbReference type="GO" id="GO:0008237">
    <property type="term" value="F:metallopeptidase activity"/>
    <property type="evidence" value="ECO:0007669"/>
    <property type="project" value="UniProtKB-KW"/>
</dbReference>
<keyword evidence="4" id="KW-0378">Hydrolase</keyword>
<evidence type="ECO:0000256" key="6">
    <source>
        <dbReference type="ARBA" id="ARBA00023049"/>
    </source>
</evidence>
<evidence type="ECO:0000256" key="1">
    <source>
        <dbReference type="ARBA" id="ARBA00010243"/>
    </source>
</evidence>
<comment type="similarity">
    <text evidence="1">Belongs to the UPF0758 family.</text>
</comment>
<evidence type="ECO:0000256" key="4">
    <source>
        <dbReference type="ARBA" id="ARBA00022801"/>
    </source>
</evidence>
<keyword evidence="2" id="KW-0645">Protease</keyword>
<keyword evidence="5" id="KW-0862">Zinc</keyword>
<dbReference type="EMBL" id="AYYN01000165">
    <property type="protein sequence ID" value="KRM71135.1"/>
    <property type="molecule type" value="Genomic_DNA"/>
</dbReference>
<dbReference type="PANTHER" id="PTHR30471:SF3">
    <property type="entry name" value="UPF0758 PROTEIN YEES-RELATED"/>
    <property type="match status" value="1"/>
</dbReference>
<feature type="domain" description="MPN" evidence="7">
    <location>
        <begin position="28"/>
        <end position="149"/>
    </location>
</feature>
<evidence type="ECO:0000256" key="3">
    <source>
        <dbReference type="ARBA" id="ARBA00022723"/>
    </source>
</evidence>
<dbReference type="GeneID" id="48467637"/>
<dbReference type="InterPro" id="IPR020891">
    <property type="entry name" value="UPF0758_CS"/>
</dbReference>
<dbReference type="PANTHER" id="PTHR30471">
    <property type="entry name" value="DNA REPAIR PROTEIN RADC"/>
    <property type="match status" value="1"/>
</dbReference>
<dbReference type="RefSeq" id="WP_004050436.1">
    <property type="nucleotide sequence ID" value="NZ_AYYN01000165.1"/>
</dbReference>
<dbReference type="Proteomes" id="UP000051612">
    <property type="component" value="Unassembled WGS sequence"/>
</dbReference>
<gene>
    <name evidence="8" type="ORF">FC48_GL001454</name>
</gene>
<dbReference type="Pfam" id="PF04002">
    <property type="entry name" value="RadC"/>
    <property type="match status" value="1"/>
</dbReference>
<reference evidence="8 9" key="1">
    <citation type="journal article" date="2015" name="Genome Announc.">
        <title>Expanding the biotechnology potential of lactobacilli through comparative genomics of 213 strains and associated genera.</title>
        <authorList>
            <person name="Sun Z."/>
            <person name="Harris H.M."/>
            <person name="McCann A."/>
            <person name="Guo C."/>
            <person name="Argimon S."/>
            <person name="Zhang W."/>
            <person name="Yang X."/>
            <person name="Jeffery I.B."/>
            <person name="Cooney J.C."/>
            <person name="Kagawa T.F."/>
            <person name="Liu W."/>
            <person name="Song Y."/>
            <person name="Salvetti E."/>
            <person name="Wrobel A."/>
            <person name="Rasinkangas P."/>
            <person name="Parkhill J."/>
            <person name="Rea M.C."/>
            <person name="O'Sullivan O."/>
            <person name="Ritari J."/>
            <person name="Douillard F.P."/>
            <person name="Paul Ross R."/>
            <person name="Yang R."/>
            <person name="Briner A.E."/>
            <person name="Felis G.E."/>
            <person name="de Vos W.M."/>
            <person name="Barrangou R."/>
            <person name="Klaenhammer T.R."/>
            <person name="Caufield P.W."/>
            <person name="Cui Y."/>
            <person name="Zhang H."/>
            <person name="O'Toole P.W."/>
        </authorList>
    </citation>
    <scope>NUCLEOTIDE SEQUENCE [LARGE SCALE GENOMIC DNA]</scope>
    <source>
        <strain evidence="8 9">DSM 20452</strain>
    </source>
</reference>
<evidence type="ECO:0000313" key="8">
    <source>
        <dbReference type="EMBL" id="KRM71135.1"/>
    </source>
</evidence>
<keyword evidence="3" id="KW-0479">Metal-binding</keyword>
<dbReference type="PATRIC" id="fig|1423772.3.peg.1552"/>
<dbReference type="InterPro" id="IPR037518">
    <property type="entry name" value="MPN"/>
</dbReference>
<sequence length="156" mass="17911">MRRKKISFVRLKQEKLCIKGLEELEAKPISSPYDIKDLMMPFFKDLDREMMLVLGLDTKNKPTVISVISIGTLNQATVSTREIFKTLLLANSIRFIIIHNHPSGDTTPSENDLKFTRKIKEVGELMEVYLLDSIIYGDDLRSLRANDWRGISIGRI</sequence>
<evidence type="ECO:0000259" key="7">
    <source>
        <dbReference type="PROSITE" id="PS50249"/>
    </source>
</evidence>
<dbReference type="GO" id="GO:0046872">
    <property type="term" value="F:metal ion binding"/>
    <property type="evidence" value="ECO:0007669"/>
    <property type="project" value="UniProtKB-KW"/>
</dbReference>
<evidence type="ECO:0000256" key="5">
    <source>
        <dbReference type="ARBA" id="ARBA00022833"/>
    </source>
</evidence>
<dbReference type="CDD" id="cd08071">
    <property type="entry name" value="MPN_DUF2466"/>
    <property type="match status" value="1"/>
</dbReference>
<keyword evidence="6" id="KW-0482">Metalloprotease</keyword>
<proteinExistence type="inferred from homology"/>
<name>A0A0R2AW89_9LACO</name>